<sequence length="168" mass="17534">MALQVGELYATLKIDDRGADQQINGLGVQFSKFGAVATGAMAAVGSAITVAIGAGVAAMSQAVTTGVQYNAMLEQSAIAWETLTKSQEIAAQTMKDLQQLAAKTPFEFEGLDKAAKLLHMAGFQGKELTKTLTIVGDAVSAVGGQEELQGAQWPCSKSGPRGKFLLRK</sequence>
<keyword evidence="2" id="KW-1185">Reference proteome</keyword>
<accession>A0AA45WQF0</accession>
<reference evidence="1" key="1">
    <citation type="submission" date="2017-05" db="EMBL/GenBank/DDBJ databases">
        <authorList>
            <person name="Varghese N."/>
            <person name="Submissions S."/>
        </authorList>
    </citation>
    <scope>NUCLEOTIDE SEQUENCE</scope>
    <source>
        <strain evidence="1">DSM 45262</strain>
    </source>
</reference>
<dbReference type="RefSeq" id="WP_284724436.1">
    <property type="nucleotide sequence ID" value="NZ_FXTU01000005.1"/>
</dbReference>
<evidence type="ECO:0000313" key="2">
    <source>
        <dbReference type="Proteomes" id="UP001157946"/>
    </source>
</evidence>
<dbReference type="EMBL" id="FXTU01000005">
    <property type="protein sequence ID" value="SMP25082.1"/>
    <property type="molecule type" value="Genomic_DNA"/>
</dbReference>
<proteinExistence type="predicted"/>
<evidence type="ECO:0008006" key="3">
    <source>
        <dbReference type="Google" id="ProtNLM"/>
    </source>
</evidence>
<organism evidence="1 2">
    <name type="scientific">Laceyella tengchongensis</name>
    <dbReference type="NCBI Taxonomy" id="574699"/>
    <lineage>
        <taxon>Bacteria</taxon>
        <taxon>Bacillati</taxon>
        <taxon>Bacillota</taxon>
        <taxon>Bacilli</taxon>
        <taxon>Bacillales</taxon>
        <taxon>Thermoactinomycetaceae</taxon>
        <taxon>Laceyella</taxon>
    </lineage>
</organism>
<protein>
    <recommendedName>
        <fullName evidence="3">Phage tail tape measure protein</fullName>
    </recommendedName>
</protein>
<dbReference type="AlphaFoldDB" id="A0AA45WQF0"/>
<comment type="caution">
    <text evidence="1">The sequence shown here is derived from an EMBL/GenBank/DDBJ whole genome shotgun (WGS) entry which is preliminary data.</text>
</comment>
<gene>
    <name evidence="1" type="ORF">SAMN06265361_10514</name>
</gene>
<dbReference type="Proteomes" id="UP001157946">
    <property type="component" value="Unassembled WGS sequence"/>
</dbReference>
<name>A0AA45WQF0_9BACL</name>
<evidence type="ECO:0000313" key="1">
    <source>
        <dbReference type="EMBL" id="SMP25082.1"/>
    </source>
</evidence>